<evidence type="ECO:0000313" key="4">
    <source>
        <dbReference type="EMBL" id="JAA69448.1"/>
    </source>
</evidence>
<dbReference type="PROSITE" id="PS00785">
    <property type="entry name" value="5_NUCLEOTIDASE_1"/>
    <property type="match status" value="1"/>
</dbReference>
<dbReference type="EMBL" id="GADI01004360">
    <property type="protein sequence ID" value="JAA69448.1"/>
    <property type="molecule type" value="mRNA"/>
</dbReference>
<organism evidence="4">
    <name type="scientific">Ixodes ricinus</name>
    <name type="common">Common tick</name>
    <name type="synonym">Acarus ricinus</name>
    <dbReference type="NCBI Taxonomy" id="34613"/>
    <lineage>
        <taxon>Eukaryota</taxon>
        <taxon>Metazoa</taxon>
        <taxon>Ecdysozoa</taxon>
        <taxon>Arthropoda</taxon>
        <taxon>Chelicerata</taxon>
        <taxon>Arachnida</taxon>
        <taxon>Acari</taxon>
        <taxon>Parasitiformes</taxon>
        <taxon>Ixodida</taxon>
        <taxon>Ixodoidea</taxon>
        <taxon>Ixodidae</taxon>
        <taxon>Ixodinae</taxon>
        <taxon>Ixodes</taxon>
    </lineage>
</organism>
<feature type="chain" id="PRO_5012836594" description="5'-nucleotidase" evidence="3">
    <location>
        <begin position="16"/>
        <end position="85"/>
    </location>
</feature>
<dbReference type="InterPro" id="IPR006179">
    <property type="entry name" value="5_nucleotidase/apyrase"/>
</dbReference>
<protein>
    <recommendedName>
        <fullName evidence="2">5'-nucleotidase</fullName>
        <ecNumber evidence="2">3.1.3.5</ecNumber>
    </recommendedName>
</protein>
<name>A0A0K8REZ3_IXORI</name>
<dbReference type="GO" id="GO:0005886">
    <property type="term" value="C:plasma membrane"/>
    <property type="evidence" value="ECO:0007669"/>
    <property type="project" value="TreeGrafter"/>
</dbReference>
<keyword evidence="3" id="KW-0732">Signal</keyword>
<dbReference type="PANTHER" id="PTHR11575:SF24">
    <property type="entry name" value="5'-NUCLEOTIDASE"/>
    <property type="match status" value="1"/>
</dbReference>
<dbReference type="SUPFAM" id="SSF56300">
    <property type="entry name" value="Metallo-dependent phosphatases"/>
    <property type="match status" value="1"/>
</dbReference>
<evidence type="ECO:0000256" key="1">
    <source>
        <dbReference type="ARBA" id="ARBA00000815"/>
    </source>
</evidence>
<dbReference type="GO" id="GO:0046872">
    <property type="term" value="F:metal ion binding"/>
    <property type="evidence" value="ECO:0007669"/>
    <property type="project" value="InterPro"/>
</dbReference>
<dbReference type="GO" id="GO:0008253">
    <property type="term" value="F:5'-nucleotidase activity"/>
    <property type="evidence" value="ECO:0007669"/>
    <property type="project" value="UniProtKB-EC"/>
</dbReference>
<sequence length="85" mass="9413">MKCLFIFALFAISSAAPSSSDDVFNITVLHTNDIHSHFLQSDSRGANCSEKKAKAKQCYGGVPRIVTKVRDLKEKEENAIFFTTS</sequence>
<dbReference type="GO" id="GO:0000166">
    <property type="term" value="F:nucleotide binding"/>
    <property type="evidence" value="ECO:0007669"/>
    <property type="project" value="InterPro"/>
</dbReference>
<evidence type="ECO:0000256" key="3">
    <source>
        <dbReference type="SAM" id="SignalP"/>
    </source>
</evidence>
<proteinExistence type="evidence at transcript level"/>
<dbReference type="AlphaFoldDB" id="A0A0K8REZ3"/>
<dbReference type="GO" id="GO:0006196">
    <property type="term" value="P:AMP catabolic process"/>
    <property type="evidence" value="ECO:0007669"/>
    <property type="project" value="TreeGrafter"/>
</dbReference>
<comment type="catalytic activity">
    <reaction evidence="1">
        <text>a ribonucleoside 5'-phosphate + H2O = a ribonucleoside + phosphate</text>
        <dbReference type="Rhea" id="RHEA:12484"/>
        <dbReference type="ChEBI" id="CHEBI:15377"/>
        <dbReference type="ChEBI" id="CHEBI:18254"/>
        <dbReference type="ChEBI" id="CHEBI:43474"/>
        <dbReference type="ChEBI" id="CHEBI:58043"/>
        <dbReference type="EC" id="3.1.3.5"/>
    </reaction>
</comment>
<feature type="signal peptide" evidence="3">
    <location>
        <begin position="1"/>
        <end position="15"/>
    </location>
</feature>
<reference evidence="4" key="1">
    <citation type="submission" date="2012-12" db="EMBL/GenBank/DDBJ databases">
        <title>Identification and characterization of a phenylalanine ammonia-lyase gene family in Isatis indigotica Fort.</title>
        <authorList>
            <person name="Liu Q."/>
            <person name="Chen J."/>
            <person name="Zhou X."/>
            <person name="Di P."/>
            <person name="Xiao Y."/>
            <person name="Xuan H."/>
            <person name="Zhang L."/>
            <person name="Chen W."/>
        </authorList>
    </citation>
    <scope>NUCLEOTIDE SEQUENCE</scope>
    <source>
        <tissue evidence="4">Salivary gland</tissue>
    </source>
</reference>
<dbReference type="EC" id="3.1.3.5" evidence="2"/>
<dbReference type="InterPro" id="IPR029052">
    <property type="entry name" value="Metallo-depent_PP-like"/>
</dbReference>
<dbReference type="InterPro" id="IPR006146">
    <property type="entry name" value="5'-Nucleotdase_CS"/>
</dbReference>
<dbReference type="Gene3D" id="3.60.21.10">
    <property type="match status" value="1"/>
</dbReference>
<dbReference type="PANTHER" id="PTHR11575">
    <property type="entry name" value="5'-NUCLEOTIDASE-RELATED"/>
    <property type="match status" value="1"/>
</dbReference>
<evidence type="ECO:0000256" key="2">
    <source>
        <dbReference type="ARBA" id="ARBA00012643"/>
    </source>
</evidence>
<accession>A0A0K8REZ3</accession>